<comment type="catalytic activity">
    <reaction evidence="4">
        <text>adenylyl-molybdopterin + molybdate = Mo-molybdopterin + AMP + H(+)</text>
        <dbReference type="Rhea" id="RHEA:35047"/>
        <dbReference type="ChEBI" id="CHEBI:15378"/>
        <dbReference type="ChEBI" id="CHEBI:36264"/>
        <dbReference type="ChEBI" id="CHEBI:62727"/>
        <dbReference type="ChEBI" id="CHEBI:71302"/>
        <dbReference type="ChEBI" id="CHEBI:456215"/>
        <dbReference type="EC" id="2.10.1.1"/>
    </reaction>
</comment>
<dbReference type="SMART" id="SM00852">
    <property type="entry name" value="MoCF_biosynth"/>
    <property type="match status" value="1"/>
</dbReference>
<evidence type="ECO:0000256" key="4">
    <source>
        <dbReference type="ARBA" id="ARBA00047317"/>
    </source>
</evidence>
<dbReference type="EMBL" id="BOMN01000013">
    <property type="protein sequence ID" value="GIE18141.1"/>
    <property type="molecule type" value="Genomic_DNA"/>
</dbReference>
<name>A0ABQ3ZHT9_9ACTN</name>
<protein>
    <recommendedName>
        <fullName evidence="5">Molybdopterin molybdenumtransferase</fullName>
        <ecNumber evidence="5">2.10.1.1</ecNumber>
    </recommendedName>
</protein>
<dbReference type="InterPro" id="IPR036135">
    <property type="entry name" value="MoeA_linker/N_sf"/>
</dbReference>
<dbReference type="InterPro" id="IPR005110">
    <property type="entry name" value="MoeA_linker/N"/>
</dbReference>
<evidence type="ECO:0000313" key="9">
    <source>
        <dbReference type="Proteomes" id="UP000603200"/>
    </source>
</evidence>
<evidence type="ECO:0000256" key="3">
    <source>
        <dbReference type="ARBA" id="ARBA00022505"/>
    </source>
</evidence>
<dbReference type="SUPFAM" id="SSF53218">
    <property type="entry name" value="Molybdenum cofactor biosynthesis proteins"/>
    <property type="match status" value="1"/>
</dbReference>
<reference evidence="8 9" key="1">
    <citation type="submission" date="2021-01" db="EMBL/GenBank/DDBJ databases">
        <title>Whole genome shotgun sequence of Actinoplanes humidus NBRC 14915.</title>
        <authorList>
            <person name="Komaki H."/>
            <person name="Tamura T."/>
        </authorList>
    </citation>
    <scope>NUCLEOTIDE SEQUENCE [LARGE SCALE GENOMIC DNA]</scope>
    <source>
        <strain evidence="8 9">NBRC 14915</strain>
    </source>
</reference>
<dbReference type="PANTHER" id="PTHR10192:SF5">
    <property type="entry name" value="GEPHYRIN"/>
    <property type="match status" value="1"/>
</dbReference>
<evidence type="ECO:0000259" key="7">
    <source>
        <dbReference type="SMART" id="SM00852"/>
    </source>
</evidence>
<evidence type="ECO:0000256" key="5">
    <source>
        <dbReference type="RuleBase" id="RU365090"/>
    </source>
</evidence>
<comment type="similarity">
    <text evidence="2 5">Belongs to the MoeA family.</text>
</comment>
<keyword evidence="3 5" id="KW-0500">Molybdenum</keyword>
<dbReference type="Pfam" id="PF00994">
    <property type="entry name" value="MoCF_biosynth"/>
    <property type="match status" value="1"/>
</dbReference>
<keyword evidence="9" id="KW-1185">Reference proteome</keyword>
<sequence length="480" mass="48850">MGSEARSPVGSDMSTRVLSHVTDHPCAGTLVRPAGHSGALGRLGGSRPARRQRRMDVTLAEMSANRVSGTPWREAVSIAFAAAAPLPPETVALRDAAGRVTAAAITARMDLPGFDTAAMDGYAVAGPGPWSVDGRVMAGGEAWAPDLVHGHCVEIMTGAAVPAGADAVIPYEQSIVDGAAHRTVSGQVSTRTHIRRAGEDSRLGDPLVPAGRLLTPAACGLLAQGGADTVPVYRKPRVRLLVTGDEVVPAGVPGAGEVRDVFGPMVTALVAAMGGDVTDHRILRDDPALLAESLLAADAEVIAVSGSSSAGRADHLRPVLDKIGARLLVDQVACRPGHPQVLASLPGGRWLVGLPGNPFAGLVAAMTLLRPLLRAMTGCAIEHAGSPTRPATTGHADASDPVLGNRGSTLLRLPVIGDVPMTPGVTRLVPVVAEGDRVIVVPGARPASLAGAAAADALAILEYGWTTGAPADLLPLTGLL</sequence>
<keyword evidence="5" id="KW-0808">Transferase</keyword>
<keyword evidence="5" id="KW-0501">Molybdenum cofactor biosynthesis</keyword>
<keyword evidence="5" id="KW-0479">Metal-binding</keyword>
<evidence type="ECO:0000256" key="6">
    <source>
        <dbReference type="SAM" id="MobiDB-lite"/>
    </source>
</evidence>
<dbReference type="CDD" id="cd00887">
    <property type="entry name" value="MoeA"/>
    <property type="match status" value="1"/>
</dbReference>
<dbReference type="InterPro" id="IPR036425">
    <property type="entry name" value="MoaB/Mog-like_dom_sf"/>
</dbReference>
<dbReference type="InterPro" id="IPR001453">
    <property type="entry name" value="MoaB/Mog_dom"/>
</dbReference>
<dbReference type="PANTHER" id="PTHR10192">
    <property type="entry name" value="MOLYBDOPTERIN BIOSYNTHESIS PROTEIN"/>
    <property type="match status" value="1"/>
</dbReference>
<dbReference type="Pfam" id="PF03453">
    <property type="entry name" value="MoeA_N"/>
    <property type="match status" value="1"/>
</dbReference>
<organism evidence="8 9">
    <name type="scientific">Winogradskya humida</name>
    <dbReference type="NCBI Taxonomy" id="113566"/>
    <lineage>
        <taxon>Bacteria</taxon>
        <taxon>Bacillati</taxon>
        <taxon>Actinomycetota</taxon>
        <taxon>Actinomycetes</taxon>
        <taxon>Micromonosporales</taxon>
        <taxon>Micromonosporaceae</taxon>
        <taxon>Winogradskya</taxon>
    </lineage>
</organism>
<dbReference type="EC" id="2.10.1.1" evidence="5"/>
<dbReference type="SUPFAM" id="SSF63882">
    <property type="entry name" value="MoeA N-terminal region -like"/>
    <property type="match status" value="1"/>
</dbReference>
<comment type="cofactor">
    <cofactor evidence="5">
        <name>Mg(2+)</name>
        <dbReference type="ChEBI" id="CHEBI:18420"/>
    </cofactor>
</comment>
<comment type="pathway">
    <text evidence="5">Cofactor biosynthesis; molybdopterin biosynthesis.</text>
</comment>
<dbReference type="Gene3D" id="2.170.190.11">
    <property type="entry name" value="Molybdopterin biosynthesis moea protein, domain 3"/>
    <property type="match status" value="1"/>
</dbReference>
<gene>
    <name evidence="8" type="ORF">Ahu01nite_012430</name>
</gene>
<evidence type="ECO:0000313" key="8">
    <source>
        <dbReference type="EMBL" id="GIE18141.1"/>
    </source>
</evidence>
<feature type="domain" description="MoaB/Mog" evidence="7">
    <location>
        <begin position="239"/>
        <end position="375"/>
    </location>
</feature>
<dbReference type="Proteomes" id="UP000603200">
    <property type="component" value="Unassembled WGS sequence"/>
</dbReference>
<dbReference type="Gene3D" id="3.90.105.10">
    <property type="entry name" value="Molybdopterin biosynthesis moea protein, domain 2"/>
    <property type="match status" value="1"/>
</dbReference>
<comment type="function">
    <text evidence="1 5">Catalyzes the insertion of molybdate into adenylated molybdopterin with the concomitant release of AMP.</text>
</comment>
<evidence type="ECO:0000256" key="1">
    <source>
        <dbReference type="ARBA" id="ARBA00002901"/>
    </source>
</evidence>
<accession>A0ABQ3ZHT9</accession>
<dbReference type="Gene3D" id="3.40.980.10">
    <property type="entry name" value="MoaB/Mog-like domain"/>
    <property type="match status" value="1"/>
</dbReference>
<comment type="caution">
    <text evidence="8">The sequence shown here is derived from an EMBL/GenBank/DDBJ whole genome shotgun (WGS) entry which is preliminary data.</text>
</comment>
<evidence type="ECO:0000256" key="2">
    <source>
        <dbReference type="ARBA" id="ARBA00010763"/>
    </source>
</evidence>
<proteinExistence type="inferred from homology"/>
<dbReference type="InterPro" id="IPR038987">
    <property type="entry name" value="MoeA-like"/>
</dbReference>
<feature type="region of interest" description="Disordered" evidence="6">
    <location>
        <begin position="28"/>
        <end position="51"/>
    </location>
</feature>
<keyword evidence="5" id="KW-0460">Magnesium</keyword>